<reference evidence="1 2" key="1">
    <citation type="submission" date="2024-03" db="EMBL/GenBank/DDBJ databases">
        <title>Novel species of the genus Variovorax.</title>
        <authorList>
            <person name="Liu Q."/>
            <person name="Xin Y.-H."/>
        </authorList>
    </citation>
    <scope>NUCLEOTIDE SEQUENCE [LARGE SCALE GENOMIC DNA]</scope>
    <source>
        <strain evidence="1 2">KACC 18901</strain>
    </source>
</reference>
<dbReference type="InterPro" id="IPR039556">
    <property type="entry name" value="ICL/PEPM"/>
</dbReference>
<evidence type="ECO:0000313" key="2">
    <source>
        <dbReference type="Proteomes" id="UP001367030"/>
    </source>
</evidence>
<proteinExistence type="predicted"/>
<dbReference type="Pfam" id="PF13714">
    <property type="entry name" value="PEP_mutase"/>
    <property type="match status" value="1"/>
</dbReference>
<dbReference type="InterPro" id="IPR015813">
    <property type="entry name" value="Pyrv/PenolPyrv_kinase-like_dom"/>
</dbReference>
<dbReference type="PANTHER" id="PTHR42905">
    <property type="entry name" value="PHOSPHOENOLPYRUVATE CARBOXYLASE"/>
    <property type="match status" value="1"/>
</dbReference>
<dbReference type="Proteomes" id="UP001367030">
    <property type="component" value="Unassembled WGS sequence"/>
</dbReference>
<dbReference type="GO" id="GO:0016829">
    <property type="term" value="F:lyase activity"/>
    <property type="evidence" value="ECO:0007669"/>
    <property type="project" value="UniProtKB-KW"/>
</dbReference>
<protein>
    <submittedName>
        <fullName evidence="1">Isocitrate lyase/phosphoenolpyruvate mutase family protein</fullName>
    </submittedName>
</protein>
<comment type="caution">
    <text evidence="1">The sequence shown here is derived from an EMBL/GenBank/DDBJ whole genome shotgun (WGS) entry which is preliminary data.</text>
</comment>
<evidence type="ECO:0000313" key="1">
    <source>
        <dbReference type="EMBL" id="MEJ8855217.1"/>
    </source>
</evidence>
<dbReference type="InterPro" id="IPR040442">
    <property type="entry name" value="Pyrv_kinase-like_dom_sf"/>
</dbReference>
<organism evidence="1 2">
    <name type="scientific">Variovorax robiniae</name>
    <dbReference type="NCBI Taxonomy" id="1836199"/>
    <lineage>
        <taxon>Bacteria</taxon>
        <taxon>Pseudomonadati</taxon>
        <taxon>Pseudomonadota</taxon>
        <taxon>Betaproteobacteria</taxon>
        <taxon>Burkholderiales</taxon>
        <taxon>Comamonadaceae</taxon>
        <taxon>Variovorax</taxon>
    </lineage>
</organism>
<dbReference type="Gene3D" id="3.20.20.60">
    <property type="entry name" value="Phosphoenolpyruvate-binding domains"/>
    <property type="match status" value="1"/>
</dbReference>
<dbReference type="CDD" id="cd00377">
    <property type="entry name" value="ICL_PEPM"/>
    <property type="match status" value="1"/>
</dbReference>
<accession>A0ABU8X962</accession>
<sequence length="287" mass="30209">MHAAQRQRGDLVTPSSSDIAARRRAFRQLHASGCFVIPNPWDVGSARYLKSLGFKALATTSSGCAWSLGRADGDMSREQVLDHLREMVAATDLPVNADFESGFAADPQGIAESVRLAIETGVAGLSIEDSTGDAADPLLDIEMAVARIRAARHAIDKAGGDTLLVGRAENFFAGRPDLDDAVTRLKAYSEAGADCLYAPGIRTREQIEIVVAAVAPKPVNLLVGSASDLTMHDIAALGVRRVSVGGAMARAAWGGFMRAARGLAEKGRFDGFADAASGVELNGLFRT</sequence>
<name>A0ABU8X962_9BURK</name>
<keyword evidence="1" id="KW-0456">Lyase</keyword>
<dbReference type="Gene3D" id="6.10.250.2750">
    <property type="match status" value="1"/>
</dbReference>
<keyword evidence="2" id="KW-1185">Reference proteome</keyword>
<gene>
    <name evidence="1" type="ORF">WKW79_11590</name>
</gene>
<dbReference type="SUPFAM" id="SSF51621">
    <property type="entry name" value="Phosphoenolpyruvate/pyruvate domain"/>
    <property type="match status" value="1"/>
</dbReference>
<dbReference type="PANTHER" id="PTHR42905:SF16">
    <property type="entry name" value="CARBOXYPHOSPHONOENOLPYRUVATE PHOSPHONOMUTASE-LIKE PROTEIN (AFU_ORTHOLOGUE AFUA_5G07230)"/>
    <property type="match status" value="1"/>
</dbReference>
<dbReference type="EMBL" id="JBBKZS010000004">
    <property type="protein sequence ID" value="MEJ8855217.1"/>
    <property type="molecule type" value="Genomic_DNA"/>
</dbReference>